<protein>
    <recommendedName>
        <fullName evidence="3">Lipocalin-like domain-containing protein</fullName>
    </recommendedName>
</protein>
<gene>
    <name evidence="1" type="ORF">SNE25_06610</name>
</gene>
<evidence type="ECO:0000313" key="1">
    <source>
        <dbReference type="EMBL" id="WPU95196.1"/>
    </source>
</evidence>
<sequence length="172" mass="19103">MKNKIPLLFVLSLVIINVLCNSCKKDANSNIAHLLTSGTWQLASIQATNYMGDTQLGVADTLNVNCDSTELMTFSTNNTCTYTNYSCLAQKTTGSFTLTPNRLYFASDMVCKDTVNGETVTIKPFENTQIYTLGVYSLVLQTGDVQPNYSPTKRRRVVRYGFIKQKAVIVNN</sequence>
<accession>A0ABZ0TR10</accession>
<dbReference type="EMBL" id="CP139558">
    <property type="protein sequence ID" value="WPU95196.1"/>
    <property type="molecule type" value="Genomic_DNA"/>
</dbReference>
<reference evidence="1 2" key="1">
    <citation type="submission" date="2023-11" db="EMBL/GenBank/DDBJ databases">
        <title>Analysis of the Genomes of Mucilaginibacter gossypii cycad 4 and M. sabulilitoris SNA2: microbes with the potential for plant growth promotion.</title>
        <authorList>
            <person name="Hirsch A.M."/>
            <person name="Humm E."/>
            <person name="Rubbi M."/>
            <person name="Del Vecchio G."/>
            <person name="Ha S.M."/>
            <person name="Pellegrini M."/>
            <person name="Gunsalus R.P."/>
        </authorList>
    </citation>
    <scope>NUCLEOTIDE SEQUENCE [LARGE SCALE GENOMIC DNA]</scope>
    <source>
        <strain evidence="1 2">SNA2</strain>
    </source>
</reference>
<organism evidence="1 2">
    <name type="scientific">Mucilaginibacter sabulilitoris</name>
    <dbReference type="NCBI Taxonomy" id="1173583"/>
    <lineage>
        <taxon>Bacteria</taxon>
        <taxon>Pseudomonadati</taxon>
        <taxon>Bacteroidota</taxon>
        <taxon>Sphingobacteriia</taxon>
        <taxon>Sphingobacteriales</taxon>
        <taxon>Sphingobacteriaceae</taxon>
        <taxon>Mucilaginibacter</taxon>
    </lineage>
</organism>
<name>A0ABZ0TR10_9SPHI</name>
<dbReference type="RefSeq" id="WP_321564308.1">
    <property type="nucleotide sequence ID" value="NZ_CP139558.1"/>
</dbReference>
<evidence type="ECO:0008006" key="3">
    <source>
        <dbReference type="Google" id="ProtNLM"/>
    </source>
</evidence>
<dbReference type="Proteomes" id="UP001324380">
    <property type="component" value="Chromosome"/>
</dbReference>
<evidence type="ECO:0000313" key="2">
    <source>
        <dbReference type="Proteomes" id="UP001324380"/>
    </source>
</evidence>
<proteinExistence type="predicted"/>
<keyword evidence="2" id="KW-1185">Reference proteome</keyword>